<name>A0A3A6QEH0_9EURY</name>
<dbReference type="InterPro" id="IPR055564">
    <property type="entry name" value="CdpA_C"/>
</dbReference>
<dbReference type="EMBL" id="QKNY01000004">
    <property type="protein sequence ID" value="RJX44515.1"/>
    <property type="molecule type" value="Genomic_DNA"/>
</dbReference>
<feature type="compositionally biased region" description="Gly residues" evidence="1">
    <location>
        <begin position="180"/>
        <end position="190"/>
    </location>
</feature>
<dbReference type="RefSeq" id="WP_120101115.1">
    <property type="nucleotide sequence ID" value="NZ_QKNY01000004.1"/>
</dbReference>
<feature type="transmembrane region" description="Helical" evidence="2">
    <location>
        <begin position="89"/>
        <end position="109"/>
    </location>
</feature>
<accession>A0A3A6QEH0</accession>
<feature type="domain" description="Cell division protein A C-terminal" evidence="4">
    <location>
        <begin position="329"/>
        <end position="370"/>
    </location>
</feature>
<reference evidence="5 6" key="1">
    <citation type="submission" date="2018-06" db="EMBL/GenBank/DDBJ databases">
        <title>Halonotius sp. F13-13 a new haloarchaeeon isolated from a solar saltern from Isla Cristina, Huelva, Spain.</title>
        <authorList>
            <person name="Duran-Viseras A."/>
            <person name="Sanchez-Porro C."/>
            <person name="Ventosa A."/>
        </authorList>
    </citation>
    <scope>NUCLEOTIDE SEQUENCE [LARGE SCALE GENOMIC DNA]</scope>
    <source>
        <strain evidence="5 6">F13-13</strain>
    </source>
</reference>
<organism evidence="5 6">
    <name type="scientific">Halonotius aquaticus</name>
    <dbReference type="NCBI Taxonomy" id="2216978"/>
    <lineage>
        <taxon>Archaea</taxon>
        <taxon>Methanobacteriati</taxon>
        <taxon>Methanobacteriota</taxon>
        <taxon>Stenosarchaea group</taxon>
        <taxon>Halobacteria</taxon>
        <taxon>Halobacteriales</taxon>
        <taxon>Haloferacaceae</taxon>
        <taxon>Halonotius</taxon>
    </lineage>
</organism>
<keyword evidence="2" id="KW-0812">Transmembrane</keyword>
<evidence type="ECO:0000313" key="6">
    <source>
        <dbReference type="Proteomes" id="UP000276588"/>
    </source>
</evidence>
<keyword evidence="2" id="KW-1133">Transmembrane helix</keyword>
<feature type="domain" description="Cell division protein A N-terminal" evidence="3">
    <location>
        <begin position="2"/>
        <end position="156"/>
    </location>
</feature>
<dbReference type="Pfam" id="PF23601">
    <property type="entry name" value="CdpA_C"/>
    <property type="match status" value="1"/>
</dbReference>
<feature type="region of interest" description="Disordered" evidence="1">
    <location>
        <begin position="168"/>
        <end position="328"/>
    </location>
</feature>
<evidence type="ECO:0000256" key="1">
    <source>
        <dbReference type="SAM" id="MobiDB-lite"/>
    </source>
</evidence>
<feature type="compositionally biased region" description="Low complexity" evidence="1">
    <location>
        <begin position="234"/>
        <end position="296"/>
    </location>
</feature>
<comment type="caution">
    <text evidence="5">The sequence shown here is derived from an EMBL/GenBank/DDBJ whole genome shotgun (WGS) entry which is preliminary data.</text>
</comment>
<keyword evidence="2" id="KW-0472">Membrane</keyword>
<keyword evidence="6" id="KW-1185">Reference proteome</keyword>
<feature type="compositionally biased region" description="Low complexity" evidence="1">
    <location>
        <begin position="205"/>
        <end position="224"/>
    </location>
</feature>
<protein>
    <submittedName>
        <fullName evidence="5">Ribonuclease BN</fullName>
    </submittedName>
</protein>
<dbReference type="Pfam" id="PF23600">
    <property type="entry name" value="CdpA_N"/>
    <property type="match status" value="1"/>
</dbReference>
<evidence type="ECO:0000259" key="3">
    <source>
        <dbReference type="Pfam" id="PF23600"/>
    </source>
</evidence>
<evidence type="ECO:0000256" key="2">
    <source>
        <dbReference type="SAM" id="Phobius"/>
    </source>
</evidence>
<dbReference type="InterPro" id="IPR055563">
    <property type="entry name" value="CdpA_N"/>
</dbReference>
<evidence type="ECO:0000313" key="5">
    <source>
        <dbReference type="EMBL" id="RJX44515.1"/>
    </source>
</evidence>
<dbReference type="AlphaFoldDB" id="A0A3A6QEH0"/>
<sequence>MTALSDAYSGTVADQRGRGRLYLGVGLFGVGAILVVAGIVAAGSGLLTAQGYSLGEARWLAGVLGGVGVPAVFLGIFTILPAGRTTRGAALIGASIAMFGVALFAYAYPCQWIGNTCATSGPNLTLPTAGVYFLGTLTTFWCLFTGVANFKTRNDPGGTVRMEIRNITRQGDSGDDDSGDGFGGFGGVGLFGTDPDGDVATQTNAPGSAPAGGAAATSDGGATTEQLASPLDGPTTTQQATGSAAAGTDGATTGSTGSATSTASTPTAEPSTTTTETTSSATQSSTSTPDQPKSTTNSGVDRVSPKASRGPTTTASGRSDKSGGENSIDRYCGSCAQFKYVRTDSGIKPYCAHHDELMDDMESCDSWEPR</sequence>
<feature type="transmembrane region" description="Helical" evidence="2">
    <location>
        <begin position="59"/>
        <end position="82"/>
    </location>
</feature>
<dbReference type="OrthoDB" id="235883at2157"/>
<proteinExistence type="predicted"/>
<dbReference type="Proteomes" id="UP000276588">
    <property type="component" value="Unassembled WGS sequence"/>
</dbReference>
<feature type="transmembrane region" description="Helical" evidence="2">
    <location>
        <begin position="21"/>
        <end position="47"/>
    </location>
</feature>
<gene>
    <name evidence="5" type="ORF">DM826_02580</name>
</gene>
<evidence type="ECO:0000259" key="4">
    <source>
        <dbReference type="Pfam" id="PF23601"/>
    </source>
</evidence>
<feature type="transmembrane region" description="Helical" evidence="2">
    <location>
        <begin position="129"/>
        <end position="150"/>
    </location>
</feature>